<evidence type="ECO:0000313" key="3">
    <source>
        <dbReference type="Proteomes" id="UP001444661"/>
    </source>
</evidence>
<organism evidence="2 3">
    <name type="scientific">Apiospora rasikravindrae</name>
    <dbReference type="NCBI Taxonomy" id="990691"/>
    <lineage>
        <taxon>Eukaryota</taxon>
        <taxon>Fungi</taxon>
        <taxon>Dikarya</taxon>
        <taxon>Ascomycota</taxon>
        <taxon>Pezizomycotina</taxon>
        <taxon>Sordariomycetes</taxon>
        <taxon>Xylariomycetidae</taxon>
        <taxon>Amphisphaeriales</taxon>
        <taxon>Apiosporaceae</taxon>
        <taxon>Apiospora</taxon>
    </lineage>
</organism>
<keyword evidence="3" id="KW-1185">Reference proteome</keyword>
<gene>
    <name evidence="2" type="ORF">PG993_005869</name>
</gene>
<protein>
    <submittedName>
        <fullName evidence="2">Uncharacterized protein</fullName>
    </submittedName>
</protein>
<feature type="region of interest" description="Disordered" evidence="1">
    <location>
        <begin position="89"/>
        <end position="122"/>
    </location>
</feature>
<dbReference type="EMBL" id="JAQQWK010000004">
    <property type="protein sequence ID" value="KAK8043439.1"/>
    <property type="molecule type" value="Genomic_DNA"/>
</dbReference>
<dbReference type="InterPro" id="IPR032675">
    <property type="entry name" value="LRR_dom_sf"/>
</dbReference>
<reference evidence="2 3" key="1">
    <citation type="submission" date="2023-01" db="EMBL/GenBank/DDBJ databases">
        <title>Analysis of 21 Apiospora genomes using comparative genomics revels a genus with tremendous synthesis potential of carbohydrate active enzymes and secondary metabolites.</title>
        <authorList>
            <person name="Sorensen T."/>
        </authorList>
    </citation>
    <scope>NUCLEOTIDE SEQUENCE [LARGE SCALE GENOMIC DNA]</scope>
    <source>
        <strain evidence="2 3">CBS 33761</strain>
    </source>
</reference>
<evidence type="ECO:0000313" key="2">
    <source>
        <dbReference type="EMBL" id="KAK8043439.1"/>
    </source>
</evidence>
<proteinExistence type="predicted"/>
<dbReference type="Proteomes" id="UP001444661">
    <property type="component" value="Unassembled WGS sequence"/>
</dbReference>
<accession>A0ABR1TA06</accession>
<evidence type="ECO:0000256" key="1">
    <source>
        <dbReference type="SAM" id="MobiDB-lite"/>
    </source>
</evidence>
<dbReference type="SUPFAM" id="SSF52047">
    <property type="entry name" value="RNI-like"/>
    <property type="match status" value="1"/>
</dbReference>
<sequence length="265" mass="29609">MTRDEFVGLALHLATNTHETQRQGPVPVLQESLVSRMGPMRDLPDFSEEFADAWPAYAIVLVPNLKYLDITMSNDITLLPSVILEATKCDGERREPQGDSSTTRHHPLQDAAGTPSSPSVAERPLSQLEGIIVRRVYEVKGALRMQLIEELLLLPRLKKIYGFHVDFNTSLSTRTSRTSSSLVHVDVRDAVADAAGILDILRTCPLLQTLRIQWGDSMVGDSELEWNAVGRALKENGPNLEVLDLNCQYYLDYEMGDPSRSVRRP</sequence>
<name>A0ABR1TA06_9PEZI</name>
<comment type="caution">
    <text evidence="2">The sequence shown here is derived from an EMBL/GenBank/DDBJ whole genome shotgun (WGS) entry which is preliminary data.</text>
</comment>
<dbReference type="Gene3D" id="3.80.10.10">
    <property type="entry name" value="Ribonuclease Inhibitor"/>
    <property type="match status" value="1"/>
</dbReference>